<evidence type="ECO:0000313" key="2">
    <source>
        <dbReference type="Proteomes" id="UP001607151"/>
    </source>
</evidence>
<name>A0ABW7ISP1_9VIBR</name>
<dbReference type="EMBL" id="JBIHSN010000002">
    <property type="protein sequence ID" value="MFH0264646.1"/>
    <property type="molecule type" value="Genomic_DNA"/>
</dbReference>
<comment type="caution">
    <text evidence="1">The sequence shown here is derived from an EMBL/GenBank/DDBJ whole genome shotgun (WGS) entry which is preliminary data.</text>
</comment>
<gene>
    <name evidence="1" type="ORF">ACGRQ9_03925</name>
</gene>
<sequence>MLNHPNFTSLLSKQRGAVTLLVAVLLLASVLVLSLTSYKGVFFQTKRAQNEIEARQLHWKGEGRLECVMAKVSDNSSVLPTTIAYSECDQPTSIAVVRQGSSNLYRVESNENGYKVIKIIRVPSVGAMGALSANADVYFIGSYSFNPQPLDMKESGKPSCVSVKYSKSLYLAPNTPESLLDTQSIQTPSMVNVECDSNFKTNVRTVSVTKQLYEEKDNLDSASDSLPEEVEFQGDYVFERNFQPFEDLFGAPLAELDSIKDEFEVISGGRCDFYSNGTSVINPSDCQCDKNIAASIDAGKKLIWVNGDCDLGLGSKISLADISTGREGIIVVVYNGLLSSEGSVPFNGVLYQLYTNSAAPSLTQWDGLTGNTWANSTYSDIGEVPVMYLSGSYIPDGLVVIDAPDQLAVFQGSIKFSYNKSKIENPLGQLLKPKWLKGSWNDF</sequence>
<keyword evidence="2" id="KW-1185">Reference proteome</keyword>
<reference evidence="1 2" key="1">
    <citation type="submission" date="2024-10" db="EMBL/GenBank/DDBJ databases">
        <authorList>
            <person name="Yibar A."/>
            <person name="Saticioglu I.B."/>
            <person name="Duman M."/>
            <person name="Ajmi N."/>
            <person name="Gurler F."/>
            <person name="Ay H."/>
            <person name="Onuk E."/>
            <person name="Guler S."/>
            <person name="Romalde J.L."/>
        </authorList>
    </citation>
    <scope>NUCLEOTIDE SEQUENCE [LARGE SCALE GENOMIC DNA]</scope>
    <source>
        <strain evidence="1 2">14-MA-B</strain>
    </source>
</reference>
<organism evidence="1 2">
    <name type="scientific">Vibrio rumoiensis</name>
    <dbReference type="NCBI Taxonomy" id="76258"/>
    <lineage>
        <taxon>Bacteria</taxon>
        <taxon>Pseudomonadati</taxon>
        <taxon>Pseudomonadota</taxon>
        <taxon>Gammaproteobacteria</taxon>
        <taxon>Vibrionales</taxon>
        <taxon>Vibrionaceae</taxon>
        <taxon>Vibrio</taxon>
    </lineage>
</organism>
<proteinExistence type="predicted"/>
<dbReference type="RefSeq" id="WP_089140515.1">
    <property type="nucleotide sequence ID" value="NZ_AP018685.1"/>
</dbReference>
<evidence type="ECO:0000313" key="1">
    <source>
        <dbReference type="EMBL" id="MFH0264646.1"/>
    </source>
</evidence>
<accession>A0ABW7ISP1</accession>
<protein>
    <recommendedName>
        <fullName evidence="3">Type 4 fimbrial biogenesis protein PilX N-terminal domain-containing protein</fullName>
    </recommendedName>
</protein>
<evidence type="ECO:0008006" key="3">
    <source>
        <dbReference type="Google" id="ProtNLM"/>
    </source>
</evidence>
<dbReference type="Proteomes" id="UP001607151">
    <property type="component" value="Unassembled WGS sequence"/>
</dbReference>